<feature type="non-terminal residue" evidence="2">
    <location>
        <position position="244"/>
    </location>
</feature>
<evidence type="ECO:0000313" key="2">
    <source>
        <dbReference type="EMBL" id="CAA9340333.1"/>
    </source>
</evidence>
<proteinExistence type="predicted"/>
<protein>
    <submittedName>
        <fullName evidence="2">NADH-ubiquinone oxidoreductase chain N</fullName>
        <ecNumber evidence="2">1.6.5.3</ecNumber>
    </submittedName>
</protein>
<feature type="region of interest" description="Disordered" evidence="1">
    <location>
        <begin position="69"/>
        <end position="137"/>
    </location>
</feature>
<evidence type="ECO:0000256" key="1">
    <source>
        <dbReference type="SAM" id="MobiDB-lite"/>
    </source>
</evidence>
<feature type="compositionally biased region" description="Basic residues" evidence="1">
    <location>
        <begin position="69"/>
        <end position="79"/>
    </location>
</feature>
<feature type="region of interest" description="Disordered" evidence="1">
    <location>
        <begin position="1"/>
        <end position="23"/>
    </location>
</feature>
<gene>
    <name evidence="2" type="ORF">AVDCRST_MAG40-2370</name>
</gene>
<accession>A0A6J4LUJ6</accession>
<feature type="region of interest" description="Disordered" evidence="1">
    <location>
        <begin position="186"/>
        <end position="218"/>
    </location>
</feature>
<dbReference type="AlphaFoldDB" id="A0A6J4LUJ6"/>
<keyword evidence="2" id="KW-0560">Oxidoreductase</keyword>
<feature type="compositionally biased region" description="Basic residues" evidence="1">
    <location>
        <begin position="89"/>
        <end position="117"/>
    </location>
</feature>
<dbReference type="GO" id="GO:0016491">
    <property type="term" value="F:oxidoreductase activity"/>
    <property type="evidence" value="ECO:0007669"/>
    <property type="project" value="UniProtKB-KW"/>
</dbReference>
<keyword evidence="2" id="KW-0830">Ubiquinone</keyword>
<dbReference type="EMBL" id="CADCTX010000683">
    <property type="protein sequence ID" value="CAA9340333.1"/>
    <property type="molecule type" value="Genomic_DNA"/>
</dbReference>
<sequence>ELRPRDPVAALRRARPRPARDGRRVRAHALGGVAPRLGAAPALGGLRGDRARARRARCRGLLLVARLHGHRRRPHRRRQLPLGGGHGLPARRPRHPRALGRLQRPRAHRRRRVARARGVRDRGDDGARGRARPHRGVPRHRADVGVHVRARRDQPPLGPVGGERAQVLPPRRLLHRLPALRHGAHLRRDREHQPRRHRRAGGGAGGAREPAPRGGRRAAARRVLLQGRRRAVPHVGARRVRRRP</sequence>
<feature type="non-terminal residue" evidence="2">
    <location>
        <position position="1"/>
    </location>
</feature>
<name>A0A6J4LUJ6_9BACT</name>
<dbReference type="EC" id="1.6.5.3" evidence="2"/>
<organism evidence="2">
    <name type="scientific">uncultured Gemmatimonadaceae bacterium</name>
    <dbReference type="NCBI Taxonomy" id="246130"/>
    <lineage>
        <taxon>Bacteria</taxon>
        <taxon>Pseudomonadati</taxon>
        <taxon>Gemmatimonadota</taxon>
        <taxon>Gemmatimonadia</taxon>
        <taxon>Gemmatimonadales</taxon>
        <taxon>Gemmatimonadaceae</taxon>
        <taxon>environmental samples</taxon>
    </lineage>
</organism>
<reference evidence="2" key="1">
    <citation type="submission" date="2020-02" db="EMBL/GenBank/DDBJ databases">
        <authorList>
            <person name="Meier V. D."/>
        </authorList>
    </citation>
    <scope>NUCLEOTIDE SEQUENCE</scope>
    <source>
        <strain evidence="2">AVDCRST_MAG40</strain>
    </source>
</reference>
<feature type="compositionally biased region" description="Basic and acidic residues" evidence="1">
    <location>
        <begin position="118"/>
        <end position="128"/>
    </location>
</feature>